<dbReference type="eggNOG" id="ENOG502RUZH">
    <property type="taxonomic scope" value="Eukaryota"/>
</dbReference>
<dbReference type="AlphaFoldDB" id="F8QFT1"/>
<name>F8QFT1_SERL3</name>
<sequence length="229" mass="26365">AVESLEALVVQHLFELLKANLAGTAGYKLRQHISKAISQWSFAIRTASDRYNKLAAEQKNPAPVLEYSQVVSYTWLGKFELLKCSRHDILKKPWAVPSNRELAVKYFKVICAQEEIKHLYVEIRRLHEWVNAKDAHLLVMAEGTAGDEYIALEINAKYLTHRRVNNVHCRHLQQIYNLKGFSGDIKDNNSAQHNNTINSQELDNGDDEEDDFLFGEVSRMQKCLQRMLI</sequence>
<evidence type="ECO:0000313" key="2">
    <source>
        <dbReference type="Proteomes" id="UP000008063"/>
    </source>
</evidence>
<dbReference type="InParanoid" id="F8QFT1"/>
<dbReference type="EMBL" id="GL945498">
    <property type="protein sequence ID" value="EGN92821.1"/>
    <property type="molecule type" value="Genomic_DNA"/>
</dbReference>
<reference evidence="2" key="1">
    <citation type="journal article" date="2011" name="Science">
        <title>The plant cell wall-decomposing machinery underlies the functional diversity of forest fungi.</title>
        <authorList>
            <person name="Eastwood D.C."/>
            <person name="Floudas D."/>
            <person name="Binder M."/>
            <person name="Majcherczyk A."/>
            <person name="Schneider P."/>
            <person name="Aerts A."/>
            <person name="Asiegbu F.O."/>
            <person name="Baker S.E."/>
            <person name="Barry K."/>
            <person name="Bendiksby M."/>
            <person name="Blumentritt M."/>
            <person name="Coutinho P.M."/>
            <person name="Cullen D."/>
            <person name="de Vries R.P."/>
            <person name="Gathman A."/>
            <person name="Goodell B."/>
            <person name="Henrissat B."/>
            <person name="Ihrmark K."/>
            <person name="Kauserud H."/>
            <person name="Kohler A."/>
            <person name="LaButti K."/>
            <person name="Lapidus A."/>
            <person name="Lavin J.L."/>
            <person name="Lee Y.-H."/>
            <person name="Lindquist E."/>
            <person name="Lilly W."/>
            <person name="Lucas S."/>
            <person name="Morin E."/>
            <person name="Murat C."/>
            <person name="Oguiza J.A."/>
            <person name="Park J."/>
            <person name="Pisabarro A.G."/>
            <person name="Riley R."/>
            <person name="Rosling A."/>
            <person name="Salamov A."/>
            <person name="Schmidt O."/>
            <person name="Schmutz J."/>
            <person name="Skrede I."/>
            <person name="Stenlid J."/>
            <person name="Wiebenga A."/>
            <person name="Xie X."/>
            <person name="Kuees U."/>
            <person name="Hibbett D.S."/>
            <person name="Hoffmeister D."/>
            <person name="Hoegberg N."/>
            <person name="Martin F."/>
            <person name="Grigoriev I.V."/>
            <person name="Watkinson S.C."/>
        </authorList>
    </citation>
    <scope>NUCLEOTIDE SEQUENCE [LARGE SCALE GENOMIC DNA]</scope>
    <source>
        <strain evidence="2">strain S7.3</strain>
    </source>
</reference>
<gene>
    <name evidence="1" type="ORF">SERLA73DRAFT_65116</name>
</gene>
<feature type="non-terminal residue" evidence="1">
    <location>
        <position position="1"/>
    </location>
</feature>
<proteinExistence type="predicted"/>
<protein>
    <submittedName>
        <fullName evidence="1">Uncharacterized protein</fullName>
    </submittedName>
</protein>
<dbReference type="HOGENOM" id="CLU_013084_0_0_1"/>
<dbReference type="OrthoDB" id="2676448at2759"/>
<accession>F8QFT1</accession>
<organism evidence="2">
    <name type="scientific">Serpula lacrymans var. lacrymans (strain S7.3)</name>
    <name type="common">Dry rot fungus</name>
    <dbReference type="NCBI Taxonomy" id="936435"/>
    <lineage>
        <taxon>Eukaryota</taxon>
        <taxon>Fungi</taxon>
        <taxon>Dikarya</taxon>
        <taxon>Basidiomycota</taxon>
        <taxon>Agaricomycotina</taxon>
        <taxon>Agaricomycetes</taxon>
        <taxon>Agaricomycetidae</taxon>
        <taxon>Boletales</taxon>
        <taxon>Coniophorineae</taxon>
        <taxon>Serpulaceae</taxon>
        <taxon>Serpula</taxon>
    </lineage>
</organism>
<evidence type="ECO:0000313" key="1">
    <source>
        <dbReference type="EMBL" id="EGN92821.1"/>
    </source>
</evidence>
<dbReference type="OMA" id="DITSAPW"/>
<keyword evidence="2" id="KW-1185">Reference proteome</keyword>
<dbReference type="Proteomes" id="UP000008063">
    <property type="component" value="Unassembled WGS sequence"/>
</dbReference>